<dbReference type="eggNOG" id="COG2814">
    <property type="taxonomic scope" value="Bacteria"/>
</dbReference>
<feature type="transmembrane region" description="Helical" evidence="8">
    <location>
        <begin position="197"/>
        <end position="215"/>
    </location>
</feature>
<dbReference type="PANTHER" id="PTHR42718:SF9">
    <property type="entry name" value="MAJOR FACILITATOR SUPERFAMILY MULTIDRUG TRANSPORTER MFSC"/>
    <property type="match status" value="1"/>
</dbReference>
<feature type="transmembrane region" description="Helical" evidence="8">
    <location>
        <begin position="300"/>
        <end position="318"/>
    </location>
</feature>
<dbReference type="NCBIfam" id="TIGR00711">
    <property type="entry name" value="efflux_EmrB"/>
    <property type="match status" value="1"/>
</dbReference>
<feature type="transmembrane region" description="Helical" evidence="8">
    <location>
        <begin position="45"/>
        <end position="63"/>
    </location>
</feature>
<feature type="transmembrane region" description="Helical" evidence="8">
    <location>
        <begin position="100"/>
        <end position="125"/>
    </location>
</feature>
<evidence type="ECO:0000256" key="5">
    <source>
        <dbReference type="ARBA" id="ARBA00022692"/>
    </source>
</evidence>
<evidence type="ECO:0000259" key="9">
    <source>
        <dbReference type="PROSITE" id="PS50850"/>
    </source>
</evidence>
<evidence type="ECO:0000256" key="4">
    <source>
        <dbReference type="ARBA" id="ARBA00022475"/>
    </source>
</evidence>
<dbReference type="Gene3D" id="1.20.1720.10">
    <property type="entry name" value="Multidrug resistance protein D"/>
    <property type="match status" value="1"/>
</dbReference>
<dbReference type="PRINTS" id="PR01036">
    <property type="entry name" value="TCRTETB"/>
</dbReference>
<feature type="transmembrane region" description="Helical" evidence="8">
    <location>
        <begin position="75"/>
        <end position="94"/>
    </location>
</feature>
<organism evidence="10 11">
    <name type="scientific">Mycolicibacterium neoaurum VKM Ac-1815D</name>
    <dbReference type="NCBI Taxonomy" id="700508"/>
    <lineage>
        <taxon>Bacteria</taxon>
        <taxon>Bacillati</taxon>
        <taxon>Actinomycetota</taxon>
        <taxon>Actinomycetes</taxon>
        <taxon>Mycobacteriales</taxon>
        <taxon>Mycobacteriaceae</taxon>
        <taxon>Mycolicibacterium</taxon>
    </lineage>
</organism>
<keyword evidence="11" id="KW-1185">Reference proteome</keyword>
<dbReference type="HOGENOM" id="CLU_000960_28_2_11"/>
<comment type="subcellular location">
    <subcellularLocation>
        <location evidence="1">Cell membrane</location>
        <topology evidence="1">Multi-pass membrane protein</topology>
    </subcellularLocation>
</comment>
<protein>
    <submittedName>
        <fullName evidence="10">Major facilitator transporter</fullName>
    </submittedName>
</protein>
<evidence type="ECO:0000256" key="2">
    <source>
        <dbReference type="ARBA" id="ARBA00008537"/>
    </source>
</evidence>
<dbReference type="GO" id="GO:0005886">
    <property type="term" value="C:plasma membrane"/>
    <property type="evidence" value="ECO:0007669"/>
    <property type="project" value="UniProtKB-SubCell"/>
</dbReference>
<evidence type="ECO:0000256" key="8">
    <source>
        <dbReference type="SAM" id="Phobius"/>
    </source>
</evidence>
<name>V5XII6_MYCNE</name>
<evidence type="ECO:0000256" key="7">
    <source>
        <dbReference type="ARBA" id="ARBA00023136"/>
    </source>
</evidence>
<dbReference type="InterPro" id="IPR020846">
    <property type="entry name" value="MFS_dom"/>
</dbReference>
<dbReference type="AlphaFoldDB" id="V5XII6"/>
<sequence>MTAARKRIVLASCCLSLLIVSMDATIVNVAIPSIRTDLGATASQLQWVIDVYTLVLASLLMLSGAMGDRFGRRRVFQIGLTVFAVGSLLCSLAPGIDALIAARFLQAVGGSMLNPVALSIISQVFTGPVERARAIGVWGAVVGIAMALGPTVGGLLIHLIGWRAVFWINLPICLAAIVLTALFVPETKSATMRHVDPVGQILAVLFLFGTVFALIEGPALGWGNYRVIGAAAVALLAFAAFLRIESRRVDPFIDLRFFRSVPFASATVIAICAFASWGALLFMMSLYLQGARGFSAVQTGLIYLPIAVGALIFSPLSGRMVGRYGARPSLVISGLMIALASTVLVLLPENAAVWTLMLVFAVFGIGFSMVNAPITNAAVSGMPLDRAGAASAVTSTSRQIGVSIGVALCGSIAGAALAAAGSSHAAAAVNFADAARPLWSTCVVLGVVIAVLGVISTAPRAMESARRLAPLIEGPKVRADV</sequence>
<keyword evidence="5 8" id="KW-0812">Transmembrane</keyword>
<dbReference type="CDD" id="cd17321">
    <property type="entry name" value="MFS_MMR_MDR_like"/>
    <property type="match status" value="1"/>
</dbReference>
<feature type="transmembrane region" description="Helical" evidence="8">
    <location>
        <begin position="353"/>
        <end position="379"/>
    </location>
</feature>
<gene>
    <name evidence="10" type="ORF">D174_23065</name>
</gene>
<comment type="similarity">
    <text evidence="2">Belongs to the major facilitator superfamily. EmrB family.</text>
</comment>
<keyword evidence="4" id="KW-1003">Cell membrane</keyword>
<dbReference type="RefSeq" id="WP_023986253.1">
    <property type="nucleotide sequence ID" value="NC_023036.2"/>
</dbReference>
<evidence type="ECO:0000256" key="6">
    <source>
        <dbReference type="ARBA" id="ARBA00022989"/>
    </source>
</evidence>
<reference evidence="10 11" key="1">
    <citation type="journal article" date="2014" name="Genome Announc.">
        <title>Complete Genome Sequence of Sterol-Transforming Mycobacterium neoaurum Strain VKM Ac-1815D.</title>
        <authorList>
            <person name="Shtratnikova V.Y."/>
            <person name="Bragin E.Y."/>
            <person name="Dovbnya D.V."/>
            <person name="Pekov Y.A."/>
            <person name="Schelkunov M.I."/>
            <person name="Strizhov N."/>
            <person name="Ivashina T.V."/>
            <person name="Ashapkin V.V."/>
            <person name="Donova M.V."/>
        </authorList>
    </citation>
    <scope>NUCLEOTIDE SEQUENCE [LARGE SCALE GENOMIC DNA]</scope>
    <source>
        <strain evidence="10 11">VKM Ac-1815D</strain>
    </source>
</reference>
<evidence type="ECO:0000313" key="10">
    <source>
        <dbReference type="EMBL" id="AHC27249.1"/>
    </source>
</evidence>
<feature type="transmembrane region" description="Helical" evidence="8">
    <location>
        <begin position="137"/>
        <end position="160"/>
    </location>
</feature>
<keyword evidence="7 8" id="KW-0472">Membrane</keyword>
<dbReference type="Pfam" id="PF07690">
    <property type="entry name" value="MFS_1"/>
    <property type="match status" value="1"/>
</dbReference>
<proteinExistence type="inferred from homology"/>
<feature type="transmembrane region" description="Helical" evidence="8">
    <location>
        <begin position="227"/>
        <end position="244"/>
    </location>
</feature>
<dbReference type="Proteomes" id="UP000018763">
    <property type="component" value="Chromosome"/>
</dbReference>
<feature type="transmembrane region" description="Helical" evidence="8">
    <location>
        <begin position="330"/>
        <end position="347"/>
    </location>
</feature>
<feature type="transmembrane region" description="Helical" evidence="8">
    <location>
        <begin position="166"/>
        <end position="185"/>
    </location>
</feature>
<dbReference type="KEGG" id="mne:D174_23065"/>
<dbReference type="InterPro" id="IPR011701">
    <property type="entry name" value="MFS"/>
</dbReference>
<dbReference type="PANTHER" id="PTHR42718">
    <property type="entry name" value="MAJOR FACILITATOR SUPERFAMILY MULTIDRUG TRANSPORTER MFSC"/>
    <property type="match status" value="1"/>
</dbReference>
<evidence type="ECO:0000256" key="3">
    <source>
        <dbReference type="ARBA" id="ARBA00022448"/>
    </source>
</evidence>
<feature type="transmembrane region" description="Helical" evidence="8">
    <location>
        <begin position="438"/>
        <end position="458"/>
    </location>
</feature>
<evidence type="ECO:0000256" key="1">
    <source>
        <dbReference type="ARBA" id="ARBA00004651"/>
    </source>
</evidence>
<dbReference type="Gene3D" id="1.20.1250.20">
    <property type="entry name" value="MFS general substrate transporter like domains"/>
    <property type="match status" value="1"/>
</dbReference>
<feature type="domain" description="Major facilitator superfamily (MFS) profile" evidence="9">
    <location>
        <begin position="9"/>
        <end position="458"/>
    </location>
</feature>
<dbReference type="GO" id="GO:0022857">
    <property type="term" value="F:transmembrane transporter activity"/>
    <property type="evidence" value="ECO:0007669"/>
    <property type="project" value="InterPro"/>
</dbReference>
<dbReference type="InterPro" id="IPR036259">
    <property type="entry name" value="MFS_trans_sf"/>
</dbReference>
<evidence type="ECO:0000313" key="11">
    <source>
        <dbReference type="Proteomes" id="UP000018763"/>
    </source>
</evidence>
<keyword evidence="6 8" id="KW-1133">Transmembrane helix</keyword>
<dbReference type="EMBL" id="CP006936">
    <property type="protein sequence ID" value="AHC27249.1"/>
    <property type="molecule type" value="Genomic_DNA"/>
</dbReference>
<dbReference type="SUPFAM" id="SSF103473">
    <property type="entry name" value="MFS general substrate transporter"/>
    <property type="match status" value="1"/>
</dbReference>
<keyword evidence="3" id="KW-0813">Transport</keyword>
<accession>V5XII6</accession>
<feature type="transmembrane region" description="Helical" evidence="8">
    <location>
        <begin position="400"/>
        <end position="418"/>
    </location>
</feature>
<feature type="transmembrane region" description="Helical" evidence="8">
    <location>
        <begin position="265"/>
        <end position="288"/>
    </location>
</feature>
<dbReference type="GeneID" id="43452322"/>
<dbReference type="InterPro" id="IPR004638">
    <property type="entry name" value="EmrB-like"/>
</dbReference>
<dbReference type="PROSITE" id="PS50850">
    <property type="entry name" value="MFS"/>
    <property type="match status" value="1"/>
</dbReference>